<accession>A0A8H6TWH6</accession>
<feature type="transmembrane region" description="Helical" evidence="1">
    <location>
        <begin position="169"/>
        <end position="190"/>
    </location>
</feature>
<dbReference type="Pfam" id="PF06687">
    <property type="entry name" value="SUR7"/>
    <property type="match status" value="1"/>
</dbReference>
<dbReference type="AlphaFoldDB" id="A0A8H6TWH6"/>
<keyword evidence="1" id="KW-0472">Membrane</keyword>
<protein>
    <recommendedName>
        <fullName evidence="5">Pali-domain-containing protein</fullName>
    </recommendedName>
</protein>
<feature type="signal peptide" evidence="2">
    <location>
        <begin position="1"/>
        <end position="18"/>
    </location>
</feature>
<feature type="transmembrane region" description="Helical" evidence="1">
    <location>
        <begin position="91"/>
        <end position="115"/>
    </location>
</feature>
<dbReference type="PANTHER" id="PTHR28013">
    <property type="entry name" value="PROTEIN DCV1-RELATED"/>
    <property type="match status" value="1"/>
</dbReference>
<feature type="chain" id="PRO_5034271378" description="Pali-domain-containing protein" evidence="2">
    <location>
        <begin position="19"/>
        <end position="200"/>
    </location>
</feature>
<dbReference type="GO" id="GO:0035838">
    <property type="term" value="C:growing cell tip"/>
    <property type="evidence" value="ECO:0007669"/>
    <property type="project" value="TreeGrafter"/>
</dbReference>
<dbReference type="Proteomes" id="UP000623467">
    <property type="component" value="Unassembled WGS sequence"/>
</dbReference>
<proteinExistence type="predicted"/>
<dbReference type="InterPro" id="IPR009571">
    <property type="entry name" value="SUR7/Rim9-like_fungi"/>
</dbReference>
<dbReference type="InterPro" id="IPR051380">
    <property type="entry name" value="pH-response_reg_palI/RIM9"/>
</dbReference>
<keyword evidence="1" id="KW-1133">Transmembrane helix</keyword>
<evidence type="ECO:0000256" key="1">
    <source>
        <dbReference type="SAM" id="Phobius"/>
    </source>
</evidence>
<name>A0A8H6TWH6_9AGAR</name>
<dbReference type="OrthoDB" id="3881at2759"/>
<gene>
    <name evidence="3" type="ORF">MSAN_02527600</name>
</gene>
<dbReference type="EMBL" id="JACAZH010000122">
    <property type="protein sequence ID" value="KAF7324289.1"/>
    <property type="molecule type" value="Genomic_DNA"/>
</dbReference>
<sequence>MACLFSLLIGLSLPIIKQIYLLKVSSTSQGQPATSVATELRFGVWGVLNEPSLFSDTAECFGPMLGYTVPADIIALTGVSTSIVNAVLKSLLVILVLHVVAAVLSLVTLASSLFLASHKLSILSLVFAIITAIVSSVVFAIDVAIVVVAKQQVPTLAANGLQFAIGWGNGPWLGLVAVILTWMAVIVLSMRACYCLGVRP</sequence>
<comment type="caution">
    <text evidence="3">The sequence shown here is derived from an EMBL/GenBank/DDBJ whole genome shotgun (WGS) entry which is preliminary data.</text>
</comment>
<keyword evidence="2" id="KW-0732">Signal</keyword>
<dbReference type="GO" id="GO:0032153">
    <property type="term" value="C:cell division site"/>
    <property type="evidence" value="ECO:0007669"/>
    <property type="project" value="TreeGrafter"/>
</dbReference>
<feature type="transmembrane region" description="Helical" evidence="1">
    <location>
        <begin position="122"/>
        <end position="149"/>
    </location>
</feature>
<dbReference type="PANTHER" id="PTHR28013:SF4">
    <property type="entry name" value="MARVEL DOMAIN-CONTAINING PROTEIN"/>
    <property type="match status" value="1"/>
</dbReference>
<evidence type="ECO:0000313" key="3">
    <source>
        <dbReference type="EMBL" id="KAF7324289.1"/>
    </source>
</evidence>
<keyword evidence="4" id="KW-1185">Reference proteome</keyword>
<keyword evidence="1" id="KW-0812">Transmembrane</keyword>
<reference evidence="3" key="1">
    <citation type="submission" date="2020-05" db="EMBL/GenBank/DDBJ databases">
        <title>Mycena genomes resolve the evolution of fungal bioluminescence.</title>
        <authorList>
            <person name="Tsai I.J."/>
        </authorList>
    </citation>
    <scope>NUCLEOTIDE SEQUENCE</scope>
    <source>
        <strain evidence="3">160909Yilan</strain>
    </source>
</reference>
<evidence type="ECO:0000256" key="2">
    <source>
        <dbReference type="SAM" id="SignalP"/>
    </source>
</evidence>
<evidence type="ECO:0008006" key="5">
    <source>
        <dbReference type="Google" id="ProtNLM"/>
    </source>
</evidence>
<dbReference type="GO" id="GO:0005886">
    <property type="term" value="C:plasma membrane"/>
    <property type="evidence" value="ECO:0007669"/>
    <property type="project" value="InterPro"/>
</dbReference>
<evidence type="ECO:0000313" key="4">
    <source>
        <dbReference type="Proteomes" id="UP000623467"/>
    </source>
</evidence>
<organism evidence="3 4">
    <name type="scientific">Mycena sanguinolenta</name>
    <dbReference type="NCBI Taxonomy" id="230812"/>
    <lineage>
        <taxon>Eukaryota</taxon>
        <taxon>Fungi</taxon>
        <taxon>Dikarya</taxon>
        <taxon>Basidiomycota</taxon>
        <taxon>Agaricomycotina</taxon>
        <taxon>Agaricomycetes</taxon>
        <taxon>Agaricomycetidae</taxon>
        <taxon>Agaricales</taxon>
        <taxon>Marasmiineae</taxon>
        <taxon>Mycenaceae</taxon>
        <taxon>Mycena</taxon>
    </lineage>
</organism>